<keyword evidence="7 8" id="KW-0411">Iron-sulfur</keyword>
<evidence type="ECO:0000256" key="3">
    <source>
        <dbReference type="ARBA" id="ARBA00022485"/>
    </source>
</evidence>
<keyword evidence="4 8" id="KW-0479">Metal-binding</keyword>
<dbReference type="PRINTS" id="PR00352">
    <property type="entry name" value="3FE4SFRDOXIN"/>
</dbReference>
<dbReference type="PANTHER" id="PTHR39163:SF1">
    <property type="entry name" value="FERREDOXIN"/>
    <property type="match status" value="1"/>
</dbReference>
<dbReference type="GO" id="GO:0005506">
    <property type="term" value="F:iron ion binding"/>
    <property type="evidence" value="ECO:0007669"/>
    <property type="project" value="UniProtKB-UniRule"/>
</dbReference>
<evidence type="ECO:0000259" key="9">
    <source>
        <dbReference type="PROSITE" id="PS51379"/>
    </source>
</evidence>
<organism evidence="10 11">
    <name type="scientific">Lentibacillus halodurans</name>
    <dbReference type="NCBI Taxonomy" id="237679"/>
    <lineage>
        <taxon>Bacteria</taxon>
        <taxon>Bacillati</taxon>
        <taxon>Bacillota</taxon>
        <taxon>Bacilli</taxon>
        <taxon>Bacillales</taxon>
        <taxon>Bacillaceae</taxon>
        <taxon>Lentibacillus</taxon>
    </lineage>
</organism>
<dbReference type="GO" id="GO:0051539">
    <property type="term" value="F:4 iron, 4 sulfur cluster binding"/>
    <property type="evidence" value="ECO:0007669"/>
    <property type="project" value="UniProtKB-KW"/>
</dbReference>
<gene>
    <name evidence="10" type="ORF">SAMN04488072_101288</name>
</gene>
<dbReference type="InterPro" id="IPR001080">
    <property type="entry name" value="3Fe4S_ferredoxin"/>
</dbReference>
<dbReference type="STRING" id="237679.SAMN04488072_101288"/>
<evidence type="ECO:0000256" key="4">
    <source>
        <dbReference type="ARBA" id="ARBA00022723"/>
    </source>
</evidence>
<evidence type="ECO:0000313" key="10">
    <source>
        <dbReference type="EMBL" id="SFA73273.1"/>
    </source>
</evidence>
<name>A0A1I0VB65_9BACI</name>
<keyword evidence="11" id="KW-1185">Reference proteome</keyword>
<dbReference type="EMBL" id="FOJW01000001">
    <property type="protein sequence ID" value="SFA73273.1"/>
    <property type="molecule type" value="Genomic_DNA"/>
</dbReference>
<keyword evidence="5 8" id="KW-0249">Electron transport</keyword>
<dbReference type="InterPro" id="IPR052395">
    <property type="entry name" value="ET_Ferredoxin"/>
</dbReference>
<dbReference type="GO" id="GO:0009055">
    <property type="term" value="F:electron transfer activity"/>
    <property type="evidence" value="ECO:0007669"/>
    <property type="project" value="UniProtKB-UniRule"/>
</dbReference>
<dbReference type="Pfam" id="PF13370">
    <property type="entry name" value="Fer4_13"/>
    <property type="match status" value="1"/>
</dbReference>
<sequence length="84" mass="9212">MPKYTIVDQETCIACGACGATAPDIYDYNDEALAYAVLDDNEGTTKVPEAYEDDILDAYEGCPTDSIKVAEKPFFGDPLKYEDD</sequence>
<dbReference type="RefSeq" id="WP_090232506.1">
    <property type="nucleotide sequence ID" value="NZ_FOJW01000001.1"/>
</dbReference>
<evidence type="ECO:0000256" key="2">
    <source>
        <dbReference type="ARBA" id="ARBA00022448"/>
    </source>
</evidence>
<dbReference type="OrthoDB" id="9801085at2"/>
<reference evidence="10 11" key="1">
    <citation type="submission" date="2016-10" db="EMBL/GenBank/DDBJ databases">
        <authorList>
            <person name="de Groot N.N."/>
        </authorList>
    </citation>
    <scope>NUCLEOTIDE SEQUENCE [LARGE SCALE GENOMIC DNA]</scope>
    <source>
        <strain evidence="10 11">CGMCC 1.3702</strain>
    </source>
</reference>
<comment type="cofactor">
    <cofactor evidence="1">
        <name>[4Fe-4S] cluster</name>
        <dbReference type="ChEBI" id="CHEBI:49883"/>
    </cofactor>
</comment>
<accession>A0A1I0VB65</accession>
<dbReference type="PROSITE" id="PS51379">
    <property type="entry name" value="4FE4S_FER_2"/>
    <property type="match status" value="1"/>
</dbReference>
<keyword evidence="6 8" id="KW-0408">Iron</keyword>
<proteinExistence type="predicted"/>
<dbReference type="SUPFAM" id="SSF54862">
    <property type="entry name" value="4Fe-4S ferredoxins"/>
    <property type="match status" value="1"/>
</dbReference>
<comment type="function">
    <text evidence="8">Ferredoxins are iron-sulfur proteins that transfer electrons in a wide variety of metabolic reactions.</text>
</comment>
<evidence type="ECO:0000256" key="7">
    <source>
        <dbReference type="ARBA" id="ARBA00023014"/>
    </source>
</evidence>
<dbReference type="Proteomes" id="UP000198642">
    <property type="component" value="Unassembled WGS sequence"/>
</dbReference>
<keyword evidence="3" id="KW-0004">4Fe-4S</keyword>
<evidence type="ECO:0000256" key="6">
    <source>
        <dbReference type="ARBA" id="ARBA00023004"/>
    </source>
</evidence>
<evidence type="ECO:0000256" key="8">
    <source>
        <dbReference type="RuleBase" id="RU368020"/>
    </source>
</evidence>
<dbReference type="AlphaFoldDB" id="A0A1I0VB65"/>
<evidence type="ECO:0000256" key="5">
    <source>
        <dbReference type="ARBA" id="ARBA00022982"/>
    </source>
</evidence>
<dbReference type="PANTHER" id="PTHR39163">
    <property type="entry name" value="FERREDOXIN"/>
    <property type="match status" value="1"/>
</dbReference>
<protein>
    <recommendedName>
        <fullName evidence="8">Ferredoxin</fullName>
    </recommendedName>
</protein>
<evidence type="ECO:0000313" key="11">
    <source>
        <dbReference type="Proteomes" id="UP000198642"/>
    </source>
</evidence>
<dbReference type="InterPro" id="IPR017896">
    <property type="entry name" value="4Fe4S_Fe-S-bd"/>
</dbReference>
<evidence type="ECO:0000256" key="1">
    <source>
        <dbReference type="ARBA" id="ARBA00001966"/>
    </source>
</evidence>
<keyword evidence="2 8" id="KW-0813">Transport</keyword>
<dbReference type="Gene3D" id="3.30.70.20">
    <property type="match status" value="1"/>
</dbReference>
<feature type="domain" description="4Fe-4S ferredoxin-type" evidence="9">
    <location>
        <begin position="3"/>
        <end position="31"/>
    </location>
</feature>